<comment type="caution">
    <text evidence="1">The sequence shown here is derived from an EMBL/GenBank/DDBJ whole genome shotgun (WGS) entry which is preliminary data.</text>
</comment>
<organism evidence="1 2">
    <name type="scientific">Catharanthus roseus</name>
    <name type="common">Madagascar periwinkle</name>
    <name type="synonym">Vinca rosea</name>
    <dbReference type="NCBI Taxonomy" id="4058"/>
    <lineage>
        <taxon>Eukaryota</taxon>
        <taxon>Viridiplantae</taxon>
        <taxon>Streptophyta</taxon>
        <taxon>Embryophyta</taxon>
        <taxon>Tracheophyta</taxon>
        <taxon>Spermatophyta</taxon>
        <taxon>Magnoliopsida</taxon>
        <taxon>eudicotyledons</taxon>
        <taxon>Gunneridae</taxon>
        <taxon>Pentapetalae</taxon>
        <taxon>asterids</taxon>
        <taxon>lamiids</taxon>
        <taxon>Gentianales</taxon>
        <taxon>Apocynaceae</taxon>
        <taxon>Rauvolfioideae</taxon>
        <taxon>Vinceae</taxon>
        <taxon>Catharanthinae</taxon>
        <taxon>Catharanthus</taxon>
    </lineage>
</organism>
<evidence type="ECO:0000313" key="1">
    <source>
        <dbReference type="EMBL" id="KAI5668276.1"/>
    </source>
</evidence>
<gene>
    <name evidence="1" type="ORF">M9H77_18129</name>
</gene>
<dbReference type="EMBL" id="CM044704">
    <property type="protein sequence ID" value="KAI5668276.1"/>
    <property type="molecule type" value="Genomic_DNA"/>
</dbReference>
<dbReference type="Proteomes" id="UP001060085">
    <property type="component" value="Linkage Group LG04"/>
</dbReference>
<accession>A0ACC0B6K9</accession>
<keyword evidence="2" id="KW-1185">Reference proteome</keyword>
<name>A0ACC0B6K9_CATRO</name>
<sequence>MKIKKNLHQSSFILINFHEISLFKKRKKNLDLFQEFHKGFATKNNDDLFHKGFATRDNDDSFHEGFATRNNHNSLHEGFANEHQLQKTINRGAQWSSTFELPSKYHKRAIFDDCNDLQQRVALLFTYARNFNFLEASCMLSVLLQWARTMRSKLRKRKSIGSLSKSFEEVPKILIVLLPSILTSSVGLHRLNLGKGHGKILLS</sequence>
<reference evidence="2" key="1">
    <citation type="journal article" date="2023" name="Nat. Plants">
        <title>Single-cell RNA sequencing provides a high-resolution roadmap for understanding the multicellular compartmentation of specialized metabolism.</title>
        <authorList>
            <person name="Sun S."/>
            <person name="Shen X."/>
            <person name="Li Y."/>
            <person name="Li Y."/>
            <person name="Wang S."/>
            <person name="Li R."/>
            <person name="Zhang H."/>
            <person name="Shen G."/>
            <person name="Guo B."/>
            <person name="Wei J."/>
            <person name="Xu J."/>
            <person name="St-Pierre B."/>
            <person name="Chen S."/>
            <person name="Sun C."/>
        </authorList>
    </citation>
    <scope>NUCLEOTIDE SEQUENCE [LARGE SCALE GENOMIC DNA]</scope>
</reference>
<proteinExistence type="predicted"/>
<evidence type="ECO:0000313" key="2">
    <source>
        <dbReference type="Proteomes" id="UP001060085"/>
    </source>
</evidence>
<protein>
    <submittedName>
        <fullName evidence="1">Uncharacterized protein</fullName>
    </submittedName>
</protein>